<evidence type="ECO:0000256" key="9">
    <source>
        <dbReference type="HAMAP-Rule" id="MF_00135"/>
    </source>
</evidence>
<dbReference type="Pfam" id="PF00697">
    <property type="entry name" value="PRAI"/>
    <property type="match status" value="1"/>
</dbReference>
<keyword evidence="8 9" id="KW-0413">Isomerase</keyword>
<evidence type="ECO:0000256" key="3">
    <source>
        <dbReference type="ARBA" id="ARBA00012572"/>
    </source>
</evidence>
<dbReference type="OrthoDB" id="9786954at2"/>
<feature type="domain" description="N-(5'phosphoribosyl) anthranilate isomerase (PRAI)" evidence="10">
    <location>
        <begin position="5"/>
        <end position="204"/>
    </location>
</feature>
<dbReference type="KEGG" id="far:ABE41_011810"/>
<dbReference type="NCBIfam" id="NF002301">
    <property type="entry name" value="PRK01222.2-1"/>
    <property type="match status" value="1"/>
</dbReference>
<evidence type="ECO:0000256" key="5">
    <source>
        <dbReference type="ARBA" id="ARBA00022605"/>
    </source>
</evidence>
<accession>A0A1B1Z5Q6</accession>
<comment type="pathway">
    <text evidence="2 9">Amino-acid biosynthesis; L-tryptophan biosynthesis; L-tryptophan from chorismate: step 3/5.</text>
</comment>
<dbReference type="GO" id="GO:0004640">
    <property type="term" value="F:phosphoribosylanthranilate isomerase activity"/>
    <property type="evidence" value="ECO:0007669"/>
    <property type="project" value="UniProtKB-UniRule"/>
</dbReference>
<reference evidence="11 12" key="1">
    <citation type="submission" date="2016-08" db="EMBL/GenBank/DDBJ databases">
        <title>Complete genome sequence of Fictibacillus arsenicus G25-54, a strain with toxicity to nematodes and a potential arsenic-resistance activity.</title>
        <authorList>
            <person name="Zheng Z."/>
        </authorList>
    </citation>
    <scope>NUCLEOTIDE SEQUENCE [LARGE SCALE GENOMIC DNA]</scope>
    <source>
        <strain evidence="11 12">G25-54</strain>
    </source>
</reference>
<name>A0A1B1Z5Q6_9BACL</name>
<dbReference type="InterPro" id="IPR013785">
    <property type="entry name" value="Aldolase_TIM"/>
</dbReference>
<dbReference type="AlphaFoldDB" id="A0A1B1Z5Q6"/>
<evidence type="ECO:0000259" key="10">
    <source>
        <dbReference type="Pfam" id="PF00697"/>
    </source>
</evidence>
<dbReference type="STRING" id="255247.ABE41_011810"/>
<evidence type="ECO:0000256" key="4">
    <source>
        <dbReference type="ARBA" id="ARBA00022272"/>
    </source>
</evidence>
<dbReference type="PANTHER" id="PTHR42894:SF1">
    <property type="entry name" value="N-(5'-PHOSPHORIBOSYL)ANTHRANILATE ISOMERASE"/>
    <property type="match status" value="1"/>
</dbReference>
<comment type="catalytic activity">
    <reaction evidence="1 9">
        <text>N-(5-phospho-beta-D-ribosyl)anthranilate = 1-(2-carboxyphenylamino)-1-deoxy-D-ribulose 5-phosphate</text>
        <dbReference type="Rhea" id="RHEA:21540"/>
        <dbReference type="ChEBI" id="CHEBI:18277"/>
        <dbReference type="ChEBI" id="CHEBI:58613"/>
        <dbReference type="EC" id="5.3.1.24"/>
    </reaction>
</comment>
<keyword evidence="5 9" id="KW-0028">Amino-acid biosynthesis</keyword>
<sequence length="216" mass="24005">MVMYVKYCGCQSEDDYKLLSSSRADIIGFVFAESKRKVTPEEVSSWVRFHEKRKLLAGVFQNSSIEEMVSAAKEVPLDIIQCHGNESVSTIINLKKRTKKLVYKAIPYSGTISEQISVFAKYADAIVVDSVSKGQFGGTGISFSWTQVPAILKEAKKENVPCFIAGGINPENINSLLEYDPYGVDLSGGIEYEGKKSSERIKKLERMISHVSSNRT</sequence>
<dbReference type="Proteomes" id="UP000077412">
    <property type="component" value="Chromosome"/>
</dbReference>
<evidence type="ECO:0000256" key="2">
    <source>
        <dbReference type="ARBA" id="ARBA00004664"/>
    </source>
</evidence>
<dbReference type="UniPathway" id="UPA00035">
    <property type="reaction ID" value="UER00042"/>
</dbReference>
<evidence type="ECO:0000313" key="12">
    <source>
        <dbReference type="Proteomes" id="UP000077412"/>
    </source>
</evidence>
<keyword evidence="7 9" id="KW-0057">Aromatic amino acid biosynthesis</keyword>
<protein>
    <recommendedName>
        <fullName evidence="4 9">N-(5'-phosphoribosyl)anthranilate isomerase</fullName>
        <shortName evidence="9">PRAI</shortName>
        <ecNumber evidence="3 9">5.3.1.24</ecNumber>
    </recommendedName>
</protein>
<evidence type="ECO:0000256" key="8">
    <source>
        <dbReference type="ARBA" id="ARBA00023235"/>
    </source>
</evidence>
<dbReference type="SUPFAM" id="SSF51366">
    <property type="entry name" value="Ribulose-phoshate binding barrel"/>
    <property type="match status" value="1"/>
</dbReference>
<keyword evidence="6 9" id="KW-0822">Tryptophan biosynthesis</keyword>
<evidence type="ECO:0000256" key="6">
    <source>
        <dbReference type="ARBA" id="ARBA00022822"/>
    </source>
</evidence>
<dbReference type="EMBL" id="CP016761">
    <property type="protein sequence ID" value="ANX12696.1"/>
    <property type="molecule type" value="Genomic_DNA"/>
</dbReference>
<keyword evidence="12" id="KW-1185">Reference proteome</keyword>
<dbReference type="GO" id="GO:0000162">
    <property type="term" value="P:L-tryptophan biosynthetic process"/>
    <property type="evidence" value="ECO:0007669"/>
    <property type="project" value="UniProtKB-UniRule"/>
</dbReference>
<dbReference type="PANTHER" id="PTHR42894">
    <property type="entry name" value="N-(5'-PHOSPHORIBOSYL)ANTHRANILATE ISOMERASE"/>
    <property type="match status" value="1"/>
</dbReference>
<dbReference type="CDD" id="cd00405">
    <property type="entry name" value="PRAI"/>
    <property type="match status" value="1"/>
</dbReference>
<evidence type="ECO:0000256" key="7">
    <source>
        <dbReference type="ARBA" id="ARBA00023141"/>
    </source>
</evidence>
<proteinExistence type="inferred from homology"/>
<dbReference type="InterPro" id="IPR011060">
    <property type="entry name" value="RibuloseP-bd_barrel"/>
</dbReference>
<organism evidence="11 12">
    <name type="scientific">Fictibacillus arsenicus</name>
    <dbReference type="NCBI Taxonomy" id="255247"/>
    <lineage>
        <taxon>Bacteria</taxon>
        <taxon>Bacillati</taxon>
        <taxon>Bacillota</taxon>
        <taxon>Bacilli</taxon>
        <taxon>Bacillales</taxon>
        <taxon>Fictibacillaceae</taxon>
        <taxon>Fictibacillus</taxon>
    </lineage>
</organism>
<evidence type="ECO:0000256" key="1">
    <source>
        <dbReference type="ARBA" id="ARBA00001164"/>
    </source>
</evidence>
<comment type="similarity">
    <text evidence="9">Belongs to the TrpF family.</text>
</comment>
<gene>
    <name evidence="9" type="primary">trpF</name>
    <name evidence="11" type="ORF">ABE41_011810</name>
</gene>
<dbReference type="InterPro" id="IPR044643">
    <property type="entry name" value="TrpF_fam"/>
</dbReference>
<evidence type="ECO:0000313" key="11">
    <source>
        <dbReference type="EMBL" id="ANX12696.1"/>
    </source>
</evidence>
<dbReference type="HAMAP" id="MF_00135">
    <property type="entry name" value="PRAI"/>
    <property type="match status" value="1"/>
</dbReference>
<dbReference type="InterPro" id="IPR001240">
    <property type="entry name" value="PRAI_dom"/>
</dbReference>
<dbReference type="Gene3D" id="3.20.20.70">
    <property type="entry name" value="Aldolase class I"/>
    <property type="match status" value="1"/>
</dbReference>
<dbReference type="EC" id="5.3.1.24" evidence="3 9"/>